<keyword evidence="2" id="KW-0808">Transferase</keyword>
<comment type="caution">
    <text evidence="2">The sequence shown here is derived from an EMBL/GenBank/DDBJ whole genome shotgun (WGS) entry which is preliminary data.</text>
</comment>
<evidence type="ECO:0000313" key="2">
    <source>
        <dbReference type="EMBL" id="KAF4434348.1"/>
    </source>
</evidence>
<organism evidence="2 3">
    <name type="scientific">Fusarium austroafricanum</name>
    <dbReference type="NCBI Taxonomy" id="2364996"/>
    <lineage>
        <taxon>Eukaryota</taxon>
        <taxon>Fungi</taxon>
        <taxon>Dikarya</taxon>
        <taxon>Ascomycota</taxon>
        <taxon>Pezizomycotina</taxon>
        <taxon>Sordariomycetes</taxon>
        <taxon>Hypocreomycetidae</taxon>
        <taxon>Hypocreales</taxon>
        <taxon>Nectriaceae</taxon>
        <taxon>Fusarium</taxon>
        <taxon>Fusarium concolor species complex</taxon>
    </lineage>
</organism>
<dbReference type="InterPro" id="IPR002575">
    <property type="entry name" value="Aminoglycoside_PTrfase"/>
</dbReference>
<dbReference type="OrthoDB" id="5327538at2759"/>
<feature type="domain" description="Aminoglycoside phosphotransferase" evidence="1">
    <location>
        <begin position="67"/>
        <end position="228"/>
    </location>
</feature>
<dbReference type="PROSITE" id="PS00108">
    <property type="entry name" value="PROTEIN_KINASE_ST"/>
    <property type="match status" value="1"/>
</dbReference>
<dbReference type="InterPro" id="IPR011009">
    <property type="entry name" value="Kinase-like_dom_sf"/>
</dbReference>
<keyword evidence="2" id="KW-0418">Kinase</keyword>
<keyword evidence="3" id="KW-1185">Reference proteome</keyword>
<dbReference type="GO" id="GO:0004672">
    <property type="term" value="F:protein kinase activity"/>
    <property type="evidence" value="ECO:0007669"/>
    <property type="project" value="InterPro"/>
</dbReference>
<protein>
    <submittedName>
        <fullName evidence="2">Protein kinase-like domain protein</fullName>
    </submittedName>
</protein>
<dbReference type="Pfam" id="PF01636">
    <property type="entry name" value="APH"/>
    <property type="match status" value="1"/>
</dbReference>
<accession>A0A8H4JN02</accession>
<reference evidence="2" key="1">
    <citation type="submission" date="2020-01" db="EMBL/GenBank/DDBJ databases">
        <title>Identification and distribution of gene clusters putatively required for synthesis of sphingolipid metabolism inhibitors in phylogenetically diverse species of the filamentous fungus Fusarium.</title>
        <authorList>
            <person name="Kim H.-S."/>
            <person name="Busman M."/>
            <person name="Brown D.W."/>
            <person name="Divon H."/>
            <person name="Uhlig S."/>
            <person name="Proctor R.H."/>
        </authorList>
    </citation>
    <scope>NUCLEOTIDE SEQUENCE</scope>
    <source>
        <strain evidence="2">NRRL 53441</strain>
    </source>
</reference>
<dbReference type="SUPFAM" id="SSF56112">
    <property type="entry name" value="Protein kinase-like (PK-like)"/>
    <property type="match status" value="1"/>
</dbReference>
<dbReference type="AlphaFoldDB" id="A0A8H4JN02"/>
<dbReference type="EMBL" id="JAADJG010000909">
    <property type="protein sequence ID" value="KAF4434348.1"/>
    <property type="molecule type" value="Genomic_DNA"/>
</dbReference>
<sequence length="239" mass="26974">MRWPHRETQTSSRKISSLPYPRIGIVERCPFLDGEFHGGECRVFKLSFKDQASVAVRVLHSNDDSSHDNTVATVEMEVHILKELEEKGFPWAPRCLEASLTFDNPIKHPFVVLEGIPLSWDENSSPQPLRDFSLGRIATIQLSLIQYTLKNGSATAMTYFKRRMHNRLSRVRKGNIPGLTEEDCVDQNALLDQVLGGDRSNIIFAMDHGDIKPGNIIVDKNNHIRCVIVGSDCQSCWSS</sequence>
<evidence type="ECO:0000313" key="3">
    <source>
        <dbReference type="Proteomes" id="UP000605986"/>
    </source>
</evidence>
<dbReference type="InterPro" id="IPR008271">
    <property type="entry name" value="Ser/Thr_kinase_AS"/>
</dbReference>
<evidence type="ECO:0000259" key="1">
    <source>
        <dbReference type="Pfam" id="PF01636"/>
    </source>
</evidence>
<proteinExistence type="predicted"/>
<name>A0A8H4JN02_9HYPO</name>
<dbReference type="Proteomes" id="UP000605986">
    <property type="component" value="Unassembled WGS sequence"/>
</dbReference>
<gene>
    <name evidence="2" type="ORF">F53441_13692</name>
</gene>